<name>A0A563VW98_9CYAN</name>
<reference evidence="2 3" key="1">
    <citation type="submission" date="2019-01" db="EMBL/GenBank/DDBJ databases">
        <authorList>
            <person name="Brito A."/>
        </authorList>
    </citation>
    <scope>NUCLEOTIDE SEQUENCE [LARGE SCALE GENOMIC DNA]</scope>
    <source>
        <strain evidence="2">1</strain>
    </source>
</reference>
<dbReference type="GO" id="GO:0004386">
    <property type="term" value="F:helicase activity"/>
    <property type="evidence" value="ECO:0007669"/>
    <property type="project" value="UniProtKB-KW"/>
</dbReference>
<evidence type="ECO:0000313" key="3">
    <source>
        <dbReference type="Proteomes" id="UP000320055"/>
    </source>
</evidence>
<organism evidence="2 3">
    <name type="scientific">Hyella patelloides LEGE 07179</name>
    <dbReference type="NCBI Taxonomy" id="945734"/>
    <lineage>
        <taxon>Bacteria</taxon>
        <taxon>Bacillati</taxon>
        <taxon>Cyanobacteriota</taxon>
        <taxon>Cyanophyceae</taxon>
        <taxon>Pleurocapsales</taxon>
        <taxon>Hyellaceae</taxon>
        <taxon>Hyella</taxon>
    </lineage>
</organism>
<proteinExistence type="predicted"/>
<protein>
    <submittedName>
        <fullName evidence="2">Viral (Superfamily 1) RNA helicase (Modular protein)</fullName>
    </submittedName>
</protein>
<feature type="domain" description="STICHEL DnaA-N-like alpha-beta" evidence="1">
    <location>
        <begin position="5"/>
        <end position="81"/>
    </location>
</feature>
<keyword evidence="2" id="KW-0378">Hydrolase</keyword>
<dbReference type="Pfam" id="PF23007">
    <property type="entry name" value="DnaA_N-like_STI"/>
    <property type="match status" value="1"/>
</dbReference>
<evidence type="ECO:0000259" key="1">
    <source>
        <dbReference type="Pfam" id="PF23007"/>
    </source>
</evidence>
<dbReference type="Pfam" id="PF13604">
    <property type="entry name" value="AAA_30"/>
    <property type="match status" value="1"/>
</dbReference>
<keyword evidence="3" id="KW-1185">Reference proteome</keyword>
<dbReference type="Gene3D" id="3.40.50.300">
    <property type="entry name" value="P-loop containing nucleotide triphosphate hydrolases"/>
    <property type="match status" value="2"/>
</dbReference>
<sequence>MGENDHLKKLRQLWSLVLDSLSPPMTKALFQQHGQLLDFQENQAVVALRTRALIEKNRGRIPHLQSAFFEVTNKLVTVELILRSEYSALSPREISFQEEQAQLLSHSKTRSHAIAIHDSPLTLTTVVLSNKGEVHLTPDQETALSQLIEFTQTQEKFFRLTGFAGTGKTVLITYYIQWLVSEGINFVAATPTNKAAKNLSQIAENSGLNLSVKTVAQLLGQQPVLDEETGREVFLSQEELDWSGYGIIIIDEFSMLNRDNYSAIASEVKSSLLSKAVFVGDSAQLPPVKEREPIVSTSDEIQQSATLTQVVRYDGAIAEVAQEIRSNPQYSRILYPFTTTSDQPEGLPLRDRTIVCLSQKEWLNRAIALFESSQFKLNPDYVRFLAWRNQTVESLNKFVRSQLWGKNAPDYVPGDRLIARRPLFRASPGQKGKNKWRIALNNSEEAQVIDFGEECELLFLGQIYKYWKVMVKPDCGKEQPLSILHNESFELYTKQVKYLAQVKQWQNYYDLSRMFDDVGYAYSLTTHKAQGSTIDYVFLDVADMRGCSDQAKPATA</sequence>
<gene>
    <name evidence="2" type="ORF">H1P_3620005</name>
</gene>
<keyword evidence="2" id="KW-0347">Helicase</keyword>
<keyword evidence="2" id="KW-0547">Nucleotide-binding</keyword>
<evidence type="ECO:0000313" key="2">
    <source>
        <dbReference type="EMBL" id="VEP15722.1"/>
    </source>
</evidence>
<dbReference type="SUPFAM" id="SSF52540">
    <property type="entry name" value="P-loop containing nucleoside triphosphate hydrolases"/>
    <property type="match status" value="1"/>
</dbReference>
<dbReference type="InterPro" id="IPR050534">
    <property type="entry name" value="Coronavir_polyprotein_1ab"/>
</dbReference>
<dbReference type="EMBL" id="CAACVJ010000293">
    <property type="protein sequence ID" value="VEP15722.1"/>
    <property type="molecule type" value="Genomic_DNA"/>
</dbReference>
<dbReference type="PANTHER" id="PTHR43788">
    <property type="entry name" value="DNA2/NAM7 HELICASE FAMILY MEMBER"/>
    <property type="match status" value="1"/>
</dbReference>
<dbReference type="Proteomes" id="UP000320055">
    <property type="component" value="Unassembled WGS sequence"/>
</dbReference>
<dbReference type="InterPro" id="IPR027417">
    <property type="entry name" value="P-loop_NTPase"/>
</dbReference>
<dbReference type="InterPro" id="IPR054506">
    <property type="entry name" value="DnaA_N-like_STI"/>
</dbReference>
<accession>A0A563VW98</accession>
<dbReference type="AlphaFoldDB" id="A0A563VW98"/>
<keyword evidence="2" id="KW-0067">ATP-binding</keyword>